<feature type="compositionally biased region" description="Low complexity" evidence="1">
    <location>
        <begin position="37"/>
        <end position="58"/>
    </location>
</feature>
<dbReference type="EMBL" id="BNCQ01000018">
    <property type="protein sequence ID" value="GIM05466.1"/>
    <property type="molecule type" value="Genomic_DNA"/>
</dbReference>
<name>A0A8J4GES8_9CHLO</name>
<organism evidence="2 3">
    <name type="scientific">Volvox reticuliferus</name>
    <dbReference type="NCBI Taxonomy" id="1737510"/>
    <lineage>
        <taxon>Eukaryota</taxon>
        <taxon>Viridiplantae</taxon>
        <taxon>Chlorophyta</taxon>
        <taxon>core chlorophytes</taxon>
        <taxon>Chlorophyceae</taxon>
        <taxon>CS clade</taxon>
        <taxon>Chlamydomonadales</taxon>
        <taxon>Volvocaceae</taxon>
        <taxon>Volvox</taxon>
    </lineage>
</organism>
<dbReference type="Proteomes" id="UP000722791">
    <property type="component" value="Unassembled WGS sequence"/>
</dbReference>
<evidence type="ECO:0000313" key="3">
    <source>
        <dbReference type="Proteomes" id="UP000722791"/>
    </source>
</evidence>
<feature type="compositionally biased region" description="Low complexity" evidence="1">
    <location>
        <begin position="14"/>
        <end position="23"/>
    </location>
</feature>
<protein>
    <submittedName>
        <fullName evidence="2">Uncharacterized protein</fullName>
    </submittedName>
</protein>
<accession>A0A8J4GES8</accession>
<feature type="non-terminal residue" evidence="2">
    <location>
        <position position="1"/>
    </location>
</feature>
<reference evidence="2" key="1">
    <citation type="journal article" date="2021" name="Proc. Natl. Acad. Sci. U.S.A.">
        <title>Three genomes in the algal genus Volvox reveal the fate of a haploid sex-determining region after a transition to homothallism.</title>
        <authorList>
            <person name="Yamamoto K."/>
            <person name="Hamaji T."/>
            <person name="Kawai-Toyooka H."/>
            <person name="Matsuzaki R."/>
            <person name="Takahashi F."/>
            <person name="Nishimura Y."/>
            <person name="Kawachi M."/>
            <person name="Noguchi H."/>
            <person name="Minakuchi Y."/>
            <person name="Umen J.G."/>
            <person name="Toyoda A."/>
            <person name="Nozaki H."/>
        </authorList>
    </citation>
    <scope>NUCLEOTIDE SEQUENCE</scope>
    <source>
        <strain evidence="2">NIES-3785</strain>
    </source>
</reference>
<feature type="compositionally biased region" description="Gly residues" evidence="1">
    <location>
        <begin position="24"/>
        <end position="36"/>
    </location>
</feature>
<feature type="non-terminal residue" evidence="2">
    <location>
        <position position="185"/>
    </location>
</feature>
<feature type="region of interest" description="Disordered" evidence="1">
    <location>
        <begin position="1"/>
        <end position="58"/>
    </location>
</feature>
<proteinExistence type="predicted"/>
<evidence type="ECO:0000313" key="2">
    <source>
        <dbReference type="EMBL" id="GIM05466.1"/>
    </source>
</evidence>
<gene>
    <name evidence="2" type="ORF">Vretimale_9903</name>
</gene>
<comment type="caution">
    <text evidence="2">The sequence shown here is derived from an EMBL/GenBank/DDBJ whole genome shotgun (WGS) entry which is preliminary data.</text>
</comment>
<evidence type="ECO:0000256" key="1">
    <source>
        <dbReference type="SAM" id="MobiDB-lite"/>
    </source>
</evidence>
<sequence length="185" mass="17826">SWLRRPSRLRLSKDAGLGSSASAGGRGGDGGSGGSGADAYGARTRVGSSIGSRASSTSGNSDLIAGGLLCSGEDGSAVAASGSGGGGIGSGGEPALEVDAVKEVEEYAEQVLASGASMGMGAEVSTQSNAPWESTPTAGQLVAASTAATAAAAGIVLPHLDPAAYPSVALAMLANDSDDARQYYM</sequence>
<feature type="compositionally biased region" description="Basic residues" evidence="1">
    <location>
        <begin position="1"/>
        <end position="10"/>
    </location>
</feature>
<dbReference type="AlphaFoldDB" id="A0A8J4GES8"/>